<sequence length="174" mass="19507">MVRIYTGSQNPTKIESVKEVFSSYDIEGVEVESKVSAQPFSDEETQEGAINRARECAKMKKGAMGLGLEGGVMEIADELYLCNWGALVDERENLYLASGARIPLPEEIKVELEKGRELGDVMDEYADKQEVRRNEGAIGIFTNAAVDRKEMFIHITRLLKGQYEFANKHKAEQA</sequence>
<evidence type="ECO:0000256" key="5">
    <source>
        <dbReference type="ARBA" id="ARBA00022801"/>
    </source>
</evidence>
<evidence type="ECO:0000256" key="11">
    <source>
        <dbReference type="ARBA" id="ARBA00048781"/>
    </source>
</evidence>
<dbReference type="STRING" id="571932.SAMN05421743_10522"/>
<dbReference type="PANTHER" id="PTHR34699:SF2">
    <property type="entry name" value="NON-CANONICAL PURINE NTP PHOSPHATASE_PRRC1 DOMAIN-CONTAINING PROTEIN"/>
    <property type="match status" value="1"/>
</dbReference>
<keyword evidence="3" id="KW-0479">Metal-binding</keyword>
<evidence type="ECO:0000259" key="12">
    <source>
        <dbReference type="Pfam" id="PF01931"/>
    </source>
</evidence>
<dbReference type="GO" id="GO:0009117">
    <property type="term" value="P:nucleotide metabolic process"/>
    <property type="evidence" value="ECO:0007669"/>
    <property type="project" value="UniProtKB-KW"/>
</dbReference>
<dbReference type="GO" id="GO:0046872">
    <property type="term" value="F:metal ion binding"/>
    <property type="evidence" value="ECO:0007669"/>
    <property type="project" value="UniProtKB-KW"/>
</dbReference>
<comment type="catalytic activity">
    <reaction evidence="11">
        <text>XTP + H2O = XDP + phosphate + H(+)</text>
        <dbReference type="Rhea" id="RHEA:28406"/>
        <dbReference type="ChEBI" id="CHEBI:15377"/>
        <dbReference type="ChEBI" id="CHEBI:15378"/>
        <dbReference type="ChEBI" id="CHEBI:43474"/>
        <dbReference type="ChEBI" id="CHEBI:59884"/>
        <dbReference type="ChEBI" id="CHEBI:61314"/>
        <dbReference type="EC" id="3.6.1.73"/>
    </reaction>
</comment>
<dbReference type="InterPro" id="IPR050299">
    <property type="entry name" value="YjjX_NTPase"/>
</dbReference>
<dbReference type="PANTHER" id="PTHR34699">
    <property type="match status" value="1"/>
</dbReference>
<evidence type="ECO:0000313" key="14">
    <source>
        <dbReference type="Proteomes" id="UP000198584"/>
    </source>
</evidence>
<comment type="catalytic activity">
    <reaction evidence="10">
        <text>ITP + H2O = IDP + phosphate + H(+)</text>
        <dbReference type="Rhea" id="RHEA:28330"/>
        <dbReference type="ChEBI" id="CHEBI:15377"/>
        <dbReference type="ChEBI" id="CHEBI:15378"/>
        <dbReference type="ChEBI" id="CHEBI:43474"/>
        <dbReference type="ChEBI" id="CHEBI:58280"/>
        <dbReference type="ChEBI" id="CHEBI:61402"/>
        <dbReference type="EC" id="3.6.1.73"/>
    </reaction>
</comment>
<evidence type="ECO:0000256" key="8">
    <source>
        <dbReference type="ARBA" id="ARBA00023211"/>
    </source>
</evidence>
<keyword evidence="6" id="KW-0460">Magnesium</keyword>
<reference evidence="13 14" key="1">
    <citation type="submission" date="2016-10" db="EMBL/GenBank/DDBJ databases">
        <authorList>
            <person name="de Groot N.N."/>
        </authorList>
    </citation>
    <scope>NUCLEOTIDE SEQUENCE [LARGE SCALE GENOMIC DNA]</scope>
    <source>
        <strain evidence="13 14">CCM7597</strain>
    </source>
</reference>
<evidence type="ECO:0000256" key="6">
    <source>
        <dbReference type="ARBA" id="ARBA00022842"/>
    </source>
</evidence>
<keyword evidence="7" id="KW-0546">Nucleotide metabolism</keyword>
<protein>
    <recommendedName>
        <fullName evidence="9">inosine/xanthosine triphosphatase</fullName>
        <ecNumber evidence="9">3.6.1.73</ecNumber>
    </recommendedName>
</protein>
<keyword evidence="8" id="KW-0464">Manganese</keyword>
<proteinExistence type="predicted"/>
<feature type="domain" description="Non-canonical purine NTP phosphatase/PRRC1" evidence="12">
    <location>
        <begin position="7"/>
        <end position="154"/>
    </location>
</feature>
<keyword evidence="14" id="KW-1185">Reference proteome</keyword>
<organism evidence="13 14">
    <name type="scientific">Thalassobacillus cyri</name>
    <dbReference type="NCBI Taxonomy" id="571932"/>
    <lineage>
        <taxon>Bacteria</taxon>
        <taxon>Bacillati</taxon>
        <taxon>Bacillota</taxon>
        <taxon>Bacilli</taxon>
        <taxon>Bacillales</taxon>
        <taxon>Bacillaceae</taxon>
        <taxon>Thalassobacillus</taxon>
    </lineage>
</organism>
<evidence type="ECO:0000256" key="9">
    <source>
        <dbReference type="ARBA" id="ARBA00038901"/>
    </source>
</evidence>
<comment type="cofactor">
    <cofactor evidence="1">
        <name>Mn(2+)</name>
        <dbReference type="ChEBI" id="CHEBI:29035"/>
    </cofactor>
</comment>
<keyword evidence="4" id="KW-0547">Nucleotide-binding</keyword>
<evidence type="ECO:0000256" key="4">
    <source>
        <dbReference type="ARBA" id="ARBA00022741"/>
    </source>
</evidence>
<dbReference type="InterPro" id="IPR026533">
    <property type="entry name" value="NTPase/PRRC1"/>
</dbReference>
<name>A0A1H4BG87_9BACI</name>
<dbReference type="Pfam" id="PF01931">
    <property type="entry name" value="NTPase_I-T"/>
    <property type="match status" value="1"/>
</dbReference>
<dbReference type="Gene3D" id="3.90.950.10">
    <property type="match status" value="1"/>
</dbReference>
<dbReference type="RefSeq" id="WP_093044061.1">
    <property type="nucleotide sequence ID" value="NZ_FNQR01000005.1"/>
</dbReference>
<dbReference type="GO" id="GO:0103023">
    <property type="term" value="F:ITPase activity"/>
    <property type="evidence" value="ECO:0007669"/>
    <property type="project" value="UniProtKB-EC"/>
</dbReference>
<dbReference type="Proteomes" id="UP000198584">
    <property type="component" value="Unassembled WGS sequence"/>
</dbReference>
<accession>A0A1H4BG87</accession>
<comment type="cofactor">
    <cofactor evidence="2">
        <name>Mg(2+)</name>
        <dbReference type="ChEBI" id="CHEBI:18420"/>
    </cofactor>
</comment>
<evidence type="ECO:0000313" key="13">
    <source>
        <dbReference type="EMBL" id="SEA47179.1"/>
    </source>
</evidence>
<dbReference type="SUPFAM" id="SSF52972">
    <property type="entry name" value="ITPase-like"/>
    <property type="match status" value="1"/>
</dbReference>
<evidence type="ECO:0000256" key="3">
    <source>
        <dbReference type="ARBA" id="ARBA00022723"/>
    </source>
</evidence>
<dbReference type="EMBL" id="FNQR01000005">
    <property type="protein sequence ID" value="SEA47179.1"/>
    <property type="molecule type" value="Genomic_DNA"/>
</dbReference>
<evidence type="ECO:0000256" key="10">
    <source>
        <dbReference type="ARBA" id="ARBA00048174"/>
    </source>
</evidence>
<dbReference type="EC" id="3.6.1.73" evidence="9"/>
<dbReference type="NCBIfam" id="NF002850">
    <property type="entry name" value="PRK03114.1"/>
    <property type="match status" value="1"/>
</dbReference>
<evidence type="ECO:0000256" key="7">
    <source>
        <dbReference type="ARBA" id="ARBA00023080"/>
    </source>
</evidence>
<evidence type="ECO:0000256" key="2">
    <source>
        <dbReference type="ARBA" id="ARBA00001946"/>
    </source>
</evidence>
<dbReference type="GO" id="GO:0000166">
    <property type="term" value="F:nucleotide binding"/>
    <property type="evidence" value="ECO:0007669"/>
    <property type="project" value="UniProtKB-KW"/>
</dbReference>
<evidence type="ECO:0000256" key="1">
    <source>
        <dbReference type="ARBA" id="ARBA00001936"/>
    </source>
</evidence>
<keyword evidence="5" id="KW-0378">Hydrolase</keyword>
<dbReference type="AlphaFoldDB" id="A0A1H4BG87"/>
<dbReference type="InterPro" id="IPR029001">
    <property type="entry name" value="ITPase-like_fam"/>
</dbReference>
<dbReference type="OrthoDB" id="164951at2"/>
<gene>
    <name evidence="13" type="ORF">SAMN05421743_10522</name>
</gene>